<dbReference type="InterPro" id="IPR001680">
    <property type="entry name" value="WD40_rpt"/>
</dbReference>
<dbReference type="PANTHER" id="PTHR13211">
    <property type="entry name" value="TELOMERASE CAJAL BODY PROTEIN 1"/>
    <property type="match status" value="1"/>
</dbReference>
<protein>
    <recommendedName>
        <fullName evidence="2">WD repeat-containing protein 79</fullName>
    </recommendedName>
</protein>
<feature type="region of interest" description="Disordered" evidence="4">
    <location>
        <begin position="1"/>
        <end position="42"/>
    </location>
</feature>
<comment type="similarity">
    <text evidence="1">Belongs to the TCAB1 family.</text>
</comment>
<feature type="repeat" description="WD" evidence="3">
    <location>
        <begin position="277"/>
        <end position="319"/>
    </location>
</feature>
<keyword evidence="6" id="KW-1185">Reference proteome</keyword>
<name>A0ABY6KBR9_9ARAC</name>
<dbReference type="PANTHER" id="PTHR13211:SF0">
    <property type="entry name" value="TELOMERASE CAJAL BODY PROTEIN 1"/>
    <property type="match status" value="1"/>
</dbReference>
<dbReference type="SUPFAM" id="SSF50978">
    <property type="entry name" value="WD40 repeat-like"/>
    <property type="match status" value="1"/>
</dbReference>
<dbReference type="InterPro" id="IPR051150">
    <property type="entry name" value="SWT21/TCAB1_mRNA_Telomere"/>
</dbReference>
<proteinExistence type="inferred from homology"/>
<dbReference type="Gene3D" id="2.130.10.10">
    <property type="entry name" value="YVTN repeat-like/Quinoprotein amine dehydrogenase"/>
    <property type="match status" value="2"/>
</dbReference>
<dbReference type="Proteomes" id="UP001235939">
    <property type="component" value="Chromosome 03"/>
</dbReference>
<dbReference type="Pfam" id="PF00400">
    <property type="entry name" value="WD40"/>
    <property type="match status" value="3"/>
</dbReference>
<accession>A0ABY6KBR9</accession>
<organism evidence="5 6">
    <name type="scientific">Cordylochernes scorpioides</name>
    <dbReference type="NCBI Taxonomy" id="51811"/>
    <lineage>
        <taxon>Eukaryota</taxon>
        <taxon>Metazoa</taxon>
        <taxon>Ecdysozoa</taxon>
        <taxon>Arthropoda</taxon>
        <taxon>Chelicerata</taxon>
        <taxon>Arachnida</taxon>
        <taxon>Pseudoscorpiones</taxon>
        <taxon>Cheliferoidea</taxon>
        <taxon>Chernetidae</taxon>
        <taxon>Cordylochernes</taxon>
    </lineage>
</organism>
<dbReference type="InterPro" id="IPR036322">
    <property type="entry name" value="WD40_repeat_dom_sf"/>
</dbReference>
<gene>
    <name evidence="5" type="ORF">LAZ67_3005882</name>
</gene>
<sequence length="488" mass="53807">MDPPVSPEDLPEAPKDPPVASENPPATPEGTDCQDQPAQNSSGAAESYYQADYFYDWTSPSPLQVTGAWSCFEKSGVKPNNFVKGCKWAPDGACLLTNSEDATLRIFAVPPSLWSLQLDWQEMTELQPLVAVKERAFVNDFAWYPGMTSQEPVTCCFAVCCKDTPIHLWNAFNGELQATYQAINHVEEVKGAHSLAFEPMGNLLYTGFNKMVRLFDVSRPGRQVENRPTHTKKEGGQAGIISCFAFEATHHSVYAAGSYGRTIGIYGMKEGDYICEMEGHRGGVTHVKFSPCGNRLYSGARMDNEILCWDLRNPGVVLARMRRVVATHQRMYFEVSSSGRWLVTGNSNGVVSVWDMEQEPQTEILLPAQFFQAHGDCVVGVALHPSLPLLATGSGQRHFPQLAEEDDATLFKPPSCGDCSIRLWWLQPANSRDSIEQTIQPSPDQPTSDHSPQQTPVQQPPHSTPVQSPNSALFLPSSEDQPPSPMNS</sequence>
<evidence type="ECO:0000256" key="2">
    <source>
        <dbReference type="ARBA" id="ARBA00041558"/>
    </source>
</evidence>
<evidence type="ECO:0000313" key="5">
    <source>
        <dbReference type="EMBL" id="UYV65917.1"/>
    </source>
</evidence>
<feature type="compositionally biased region" description="Polar residues" evidence="4">
    <location>
        <begin position="33"/>
        <end position="42"/>
    </location>
</feature>
<evidence type="ECO:0000256" key="4">
    <source>
        <dbReference type="SAM" id="MobiDB-lite"/>
    </source>
</evidence>
<dbReference type="InterPro" id="IPR015943">
    <property type="entry name" value="WD40/YVTN_repeat-like_dom_sf"/>
</dbReference>
<feature type="region of interest" description="Disordered" evidence="4">
    <location>
        <begin position="433"/>
        <end position="488"/>
    </location>
</feature>
<keyword evidence="3" id="KW-0853">WD repeat</keyword>
<feature type="compositionally biased region" description="Polar residues" evidence="4">
    <location>
        <begin position="433"/>
        <end position="457"/>
    </location>
</feature>
<dbReference type="PROSITE" id="PS50082">
    <property type="entry name" value="WD_REPEATS_2"/>
    <property type="match status" value="1"/>
</dbReference>
<dbReference type="SMART" id="SM00320">
    <property type="entry name" value="WD40"/>
    <property type="match status" value="7"/>
</dbReference>
<reference evidence="5 6" key="1">
    <citation type="submission" date="2022-01" db="EMBL/GenBank/DDBJ databases">
        <title>A chromosomal length assembly of Cordylochernes scorpioides.</title>
        <authorList>
            <person name="Zeh D."/>
            <person name="Zeh J."/>
        </authorList>
    </citation>
    <scope>NUCLEOTIDE SEQUENCE [LARGE SCALE GENOMIC DNA]</scope>
    <source>
        <strain evidence="5">IN4F17</strain>
        <tissue evidence="5">Whole Body</tissue>
    </source>
</reference>
<evidence type="ECO:0000313" key="6">
    <source>
        <dbReference type="Proteomes" id="UP001235939"/>
    </source>
</evidence>
<dbReference type="EMBL" id="CP092865">
    <property type="protein sequence ID" value="UYV65917.1"/>
    <property type="molecule type" value="Genomic_DNA"/>
</dbReference>
<evidence type="ECO:0000256" key="3">
    <source>
        <dbReference type="PROSITE-ProRule" id="PRU00221"/>
    </source>
</evidence>
<evidence type="ECO:0000256" key="1">
    <source>
        <dbReference type="ARBA" id="ARBA00038279"/>
    </source>
</evidence>